<feature type="region of interest" description="Disordered" evidence="1">
    <location>
        <begin position="120"/>
        <end position="139"/>
    </location>
</feature>
<protein>
    <submittedName>
        <fullName evidence="2">Uncharacterized protein</fullName>
    </submittedName>
</protein>
<feature type="region of interest" description="Disordered" evidence="1">
    <location>
        <begin position="203"/>
        <end position="493"/>
    </location>
</feature>
<accession>A0A1E3I8K3</accession>
<evidence type="ECO:0000313" key="3">
    <source>
        <dbReference type="Proteomes" id="UP000094065"/>
    </source>
</evidence>
<gene>
    <name evidence="2" type="ORF">L202_00763</name>
</gene>
<feature type="compositionally biased region" description="Basic residues" evidence="1">
    <location>
        <begin position="339"/>
        <end position="349"/>
    </location>
</feature>
<name>A0A1E3I8K3_9TREE</name>
<feature type="region of interest" description="Disordered" evidence="1">
    <location>
        <begin position="158"/>
        <end position="177"/>
    </location>
</feature>
<proteinExistence type="predicted"/>
<dbReference type="GeneID" id="30152072"/>
<feature type="compositionally biased region" description="Basic and acidic residues" evidence="1">
    <location>
        <begin position="203"/>
        <end position="227"/>
    </location>
</feature>
<reference evidence="2 3" key="1">
    <citation type="submission" date="2016-06" db="EMBL/GenBank/DDBJ databases">
        <title>Evolution of pathogenesis and genome organization in the Tremellales.</title>
        <authorList>
            <person name="Cuomo C."/>
            <person name="Litvintseva A."/>
            <person name="Heitman J."/>
            <person name="Chen Y."/>
            <person name="Sun S."/>
            <person name="Springer D."/>
            <person name="Dromer F."/>
            <person name="Young S."/>
            <person name="Zeng Q."/>
            <person name="Chapman S."/>
            <person name="Gujja S."/>
            <person name="Saif S."/>
            <person name="Birren B."/>
        </authorList>
    </citation>
    <scope>NUCLEOTIDE SEQUENCE [LARGE SCALE GENOMIC DNA]</scope>
    <source>
        <strain evidence="2 3">CBS 6039</strain>
    </source>
</reference>
<dbReference type="AlphaFoldDB" id="A0A1E3I8K3"/>
<dbReference type="Proteomes" id="UP000094065">
    <property type="component" value="Unassembled WGS sequence"/>
</dbReference>
<feature type="compositionally biased region" description="Polar residues" evidence="1">
    <location>
        <begin position="385"/>
        <end position="398"/>
    </location>
</feature>
<sequence>MVIDADAYMEGNIPSLSRGGSWLPASHQTHNGSSSPLSPLHPSSVHGSSPLTAMFPRTPPGPYGGSIAPGPGPLIRSPGMLMSPGSASMGGSMYSGKPMLRHLHGGMAASTAIHGLKRDHAVSPKSHTGWLRAGSEADDRSMAGSAYGGGSFDGRSLVSGAQSVSSSSSYHTRQYSHHHFDEHLPAEKGRSWEKNEGAPRLIAREKDYGLRRDPPVKVDGRLRRSSEVGEVATPYRKLEVHQVQQGAEDYFSKSHTPSQGVLSPKPSRRKASDPDLHRSAQLNSRLARLSLQGRECRTPDPEPSAGKRPTVSRRHTSHPHSSGKSQAPSSLPLSPPVHKQLHQIKRTRHNSTPPPPSSITTSFQDKASDVDFTLQPAPAPRSRALSRSGSVAPTSVSRQFPRPHVGTPYKPAVSAKVPMGYIPPLADDPYDRYASHPSSPTPDFVEKHLASSTLSPSTFSTSRQRPPQPKAEKAGEYTPPGFPKATKDFPWNRDGPAMKTYGIAWCRDGEADQLPLGPEGPRWTQARPPRVDHTMGGGWWESGGEDSVV</sequence>
<dbReference type="STRING" id="1295533.A0A1E3I8K3"/>
<feature type="region of interest" description="Disordered" evidence="1">
    <location>
        <begin position="20"/>
        <end position="82"/>
    </location>
</feature>
<keyword evidence="3" id="KW-1185">Reference proteome</keyword>
<feature type="compositionally biased region" description="Low complexity" evidence="1">
    <location>
        <begin position="158"/>
        <end position="173"/>
    </location>
</feature>
<feature type="compositionally biased region" description="Low complexity" evidence="1">
    <location>
        <begin position="451"/>
        <end position="462"/>
    </location>
</feature>
<dbReference type="OrthoDB" id="2564196at2759"/>
<dbReference type="EMBL" id="AWGJ01000001">
    <property type="protein sequence ID" value="ODN84912.1"/>
    <property type="molecule type" value="Genomic_DNA"/>
</dbReference>
<feature type="region of interest" description="Disordered" evidence="1">
    <location>
        <begin position="510"/>
        <end position="549"/>
    </location>
</feature>
<evidence type="ECO:0000256" key="1">
    <source>
        <dbReference type="SAM" id="MobiDB-lite"/>
    </source>
</evidence>
<evidence type="ECO:0000313" key="2">
    <source>
        <dbReference type="EMBL" id="ODN84912.1"/>
    </source>
</evidence>
<comment type="caution">
    <text evidence="2">The sequence shown here is derived from an EMBL/GenBank/DDBJ whole genome shotgun (WGS) entry which is preliminary data.</text>
</comment>
<feature type="compositionally biased region" description="Low complexity" evidence="1">
    <location>
        <begin position="32"/>
        <end position="51"/>
    </location>
</feature>
<organism evidence="2 3">
    <name type="scientific">Cryptococcus amylolentus CBS 6039</name>
    <dbReference type="NCBI Taxonomy" id="1295533"/>
    <lineage>
        <taxon>Eukaryota</taxon>
        <taxon>Fungi</taxon>
        <taxon>Dikarya</taxon>
        <taxon>Basidiomycota</taxon>
        <taxon>Agaricomycotina</taxon>
        <taxon>Tremellomycetes</taxon>
        <taxon>Tremellales</taxon>
        <taxon>Cryptococcaceae</taxon>
        <taxon>Cryptococcus</taxon>
    </lineage>
</organism>
<dbReference type="RefSeq" id="XP_018998715.1">
    <property type="nucleotide sequence ID" value="XM_019134010.1"/>
</dbReference>